<dbReference type="Pfam" id="PF09723">
    <property type="entry name" value="Zn_ribbon_8"/>
    <property type="match status" value="1"/>
</dbReference>
<dbReference type="EMBL" id="WEGI01000012">
    <property type="protein sequence ID" value="MQY29772.1"/>
    <property type="molecule type" value="Genomic_DNA"/>
</dbReference>
<organism evidence="3 4">
    <name type="scientific">Nocardia aurantia</name>
    <dbReference type="NCBI Taxonomy" id="2585199"/>
    <lineage>
        <taxon>Bacteria</taxon>
        <taxon>Bacillati</taxon>
        <taxon>Actinomycetota</taxon>
        <taxon>Actinomycetes</taxon>
        <taxon>Mycobacteriales</taxon>
        <taxon>Nocardiaceae</taxon>
        <taxon>Nocardia</taxon>
    </lineage>
</organism>
<feature type="domain" description="Putative regulatory protein FmdB zinc ribbon" evidence="2">
    <location>
        <begin position="1"/>
        <end position="41"/>
    </location>
</feature>
<feature type="region of interest" description="Disordered" evidence="1">
    <location>
        <begin position="50"/>
        <end position="111"/>
    </location>
</feature>
<reference evidence="3 4" key="1">
    <citation type="submission" date="2019-10" db="EMBL/GenBank/DDBJ databases">
        <title>Nocardia macrotermitis sp. nov. and Nocardia aurantia sp. nov., isolated from the gut of fungus growing-termite Macrotermes natalensis.</title>
        <authorList>
            <person name="Benndorf R."/>
            <person name="Schwitalla J."/>
            <person name="Martin K."/>
            <person name="De Beer W."/>
            <person name="Kaster A.-K."/>
            <person name="Vollmers J."/>
            <person name="Poulsen M."/>
            <person name="Beemelmanns C."/>
        </authorList>
    </citation>
    <scope>NUCLEOTIDE SEQUENCE [LARGE SCALE GENOMIC DNA]</scope>
    <source>
        <strain evidence="3 4">RB56</strain>
    </source>
</reference>
<sequence length="111" mass="11213">MPTYSYQCTQCGDKFDIVQSFSDDALTTCEKCDGKLRKLFNSVGIVFKGSGFYRTDSRNGSSSATEPAKSSSDSSSSSSSSSDSSSSSSSSSSTSSAGSSGSTSAASPAVA</sequence>
<gene>
    <name evidence="3" type="ORF">NRB56_53650</name>
</gene>
<proteinExistence type="predicted"/>
<protein>
    <recommendedName>
        <fullName evidence="2">Putative regulatory protein FmdB zinc ribbon domain-containing protein</fullName>
    </recommendedName>
</protein>
<keyword evidence="4" id="KW-1185">Reference proteome</keyword>
<evidence type="ECO:0000313" key="3">
    <source>
        <dbReference type="EMBL" id="MQY29772.1"/>
    </source>
</evidence>
<dbReference type="PANTHER" id="PTHR34404">
    <property type="entry name" value="REGULATORY PROTEIN, FMDB FAMILY"/>
    <property type="match status" value="1"/>
</dbReference>
<accession>A0A7K0DWU0</accession>
<dbReference type="NCBIfam" id="TIGR02605">
    <property type="entry name" value="CxxC_CxxC_SSSS"/>
    <property type="match status" value="1"/>
</dbReference>
<dbReference type="RefSeq" id="WP_319943569.1">
    <property type="nucleotide sequence ID" value="NZ_WEGI01000012.1"/>
</dbReference>
<name>A0A7K0DWU0_9NOCA</name>
<dbReference type="SMART" id="SM00834">
    <property type="entry name" value="CxxC_CXXC_SSSS"/>
    <property type="match status" value="1"/>
</dbReference>
<dbReference type="InterPro" id="IPR013429">
    <property type="entry name" value="Regulatory_FmdB_Zinc_ribbon"/>
</dbReference>
<evidence type="ECO:0000259" key="2">
    <source>
        <dbReference type="SMART" id="SM00834"/>
    </source>
</evidence>
<dbReference type="PANTHER" id="PTHR34404:SF2">
    <property type="entry name" value="CONSERVED SERINE RICH PROTEIN"/>
    <property type="match status" value="1"/>
</dbReference>
<dbReference type="Proteomes" id="UP000431401">
    <property type="component" value="Unassembled WGS sequence"/>
</dbReference>
<feature type="compositionally biased region" description="Low complexity" evidence="1">
    <location>
        <begin position="61"/>
        <end position="111"/>
    </location>
</feature>
<evidence type="ECO:0000313" key="4">
    <source>
        <dbReference type="Proteomes" id="UP000431401"/>
    </source>
</evidence>
<comment type="caution">
    <text evidence="3">The sequence shown here is derived from an EMBL/GenBank/DDBJ whole genome shotgun (WGS) entry which is preliminary data.</text>
</comment>
<evidence type="ECO:0000256" key="1">
    <source>
        <dbReference type="SAM" id="MobiDB-lite"/>
    </source>
</evidence>
<dbReference type="AlphaFoldDB" id="A0A7K0DWU0"/>